<accession>A6G231</accession>
<keyword evidence="2" id="KW-1185">Reference proteome</keyword>
<protein>
    <submittedName>
        <fullName evidence="1">Uncharacterized protein</fullName>
    </submittedName>
</protein>
<evidence type="ECO:0000313" key="1">
    <source>
        <dbReference type="EMBL" id="EDM80000.1"/>
    </source>
</evidence>
<comment type="caution">
    <text evidence="1">The sequence shown here is derived from an EMBL/GenBank/DDBJ whole genome shotgun (WGS) entry which is preliminary data.</text>
</comment>
<name>A6G231_9BACT</name>
<evidence type="ECO:0000313" key="2">
    <source>
        <dbReference type="Proteomes" id="UP000005801"/>
    </source>
</evidence>
<sequence>MPLALAAGACAGEDLTAPELVEAHFESPTVVVLQFSEALGPVDEVDPSAHFRLGTAMVVELEDSSIHTIYYDLAHHFDDGLPGAPPPSVLSEEGFRHGFTNVVRVEAGASADELRLSLSYPLEVEVCDAIAEAEAQGIPVGLHLHYSQASRPRIEDLSGNALEDIGAWWVSGFFAEAQDGEWPLLESRLNIPCPSDPL</sequence>
<proteinExistence type="predicted"/>
<dbReference type="AlphaFoldDB" id="A6G231"/>
<reference evidence="1 2" key="1">
    <citation type="submission" date="2007-06" db="EMBL/GenBank/DDBJ databases">
        <authorList>
            <person name="Shimkets L."/>
            <person name="Ferriera S."/>
            <person name="Johnson J."/>
            <person name="Kravitz S."/>
            <person name="Beeson K."/>
            <person name="Sutton G."/>
            <person name="Rogers Y.-H."/>
            <person name="Friedman R."/>
            <person name="Frazier M."/>
            <person name="Venter J.C."/>
        </authorList>
    </citation>
    <scope>NUCLEOTIDE SEQUENCE [LARGE SCALE GENOMIC DNA]</scope>
    <source>
        <strain evidence="1 2">SIR-1</strain>
    </source>
</reference>
<dbReference type="EMBL" id="ABCS01000014">
    <property type="protein sequence ID" value="EDM80000.1"/>
    <property type="molecule type" value="Genomic_DNA"/>
</dbReference>
<dbReference type="Proteomes" id="UP000005801">
    <property type="component" value="Unassembled WGS sequence"/>
</dbReference>
<gene>
    <name evidence="1" type="ORF">PPSIR1_20274</name>
</gene>
<organism evidence="1 2">
    <name type="scientific">Plesiocystis pacifica SIR-1</name>
    <dbReference type="NCBI Taxonomy" id="391625"/>
    <lineage>
        <taxon>Bacteria</taxon>
        <taxon>Pseudomonadati</taxon>
        <taxon>Myxococcota</taxon>
        <taxon>Polyangia</taxon>
        <taxon>Nannocystales</taxon>
        <taxon>Nannocystaceae</taxon>
        <taxon>Plesiocystis</taxon>
    </lineage>
</organism>